<sequence>MPKRLDPELVHSLYLNCKKDQSIESIGFEARGDHQRRAEIVWQLVQDSRSIESVGFEARGSHQRRAEIVRQLTRDSRFVAPQAAADLTSGASRRIKHEVRARAGLVYVMDSWSRTQLTDVVAGISEKQRPVEELTNDLLAAIDAGEPVSGQLARLEEMNAEEDSVYFNLV</sequence>
<reference evidence="1" key="2">
    <citation type="submission" date="2015-06" db="UniProtKB">
        <authorList>
            <consortium name="EnsemblPlants"/>
        </authorList>
    </citation>
    <scope>IDENTIFICATION</scope>
</reference>
<dbReference type="HOGENOM" id="CLU_1573222_0_0_1"/>
<accession>A0A0E0PU11</accession>
<dbReference type="EnsemblPlants" id="ORUFI06G04540.1">
    <property type="protein sequence ID" value="ORUFI06G04540.1"/>
    <property type="gene ID" value="ORUFI06G04540"/>
</dbReference>
<dbReference type="AlphaFoldDB" id="A0A0E0PU11"/>
<reference evidence="2" key="1">
    <citation type="submission" date="2013-06" db="EMBL/GenBank/DDBJ databases">
        <authorList>
            <person name="Zhao Q."/>
        </authorList>
    </citation>
    <scope>NUCLEOTIDE SEQUENCE</scope>
    <source>
        <strain evidence="2">cv. W1943</strain>
    </source>
</reference>
<organism evidence="1 2">
    <name type="scientific">Oryza rufipogon</name>
    <name type="common">Brownbeard rice</name>
    <name type="synonym">Asian wild rice</name>
    <dbReference type="NCBI Taxonomy" id="4529"/>
    <lineage>
        <taxon>Eukaryota</taxon>
        <taxon>Viridiplantae</taxon>
        <taxon>Streptophyta</taxon>
        <taxon>Embryophyta</taxon>
        <taxon>Tracheophyta</taxon>
        <taxon>Spermatophyta</taxon>
        <taxon>Magnoliopsida</taxon>
        <taxon>Liliopsida</taxon>
        <taxon>Poales</taxon>
        <taxon>Poaceae</taxon>
        <taxon>BOP clade</taxon>
        <taxon>Oryzoideae</taxon>
        <taxon>Oryzeae</taxon>
        <taxon>Oryzinae</taxon>
        <taxon>Oryza</taxon>
    </lineage>
</organism>
<protein>
    <submittedName>
        <fullName evidence="1">Uncharacterized protein</fullName>
    </submittedName>
</protein>
<dbReference type="Gramene" id="ORUFI06G04540.1">
    <property type="protein sequence ID" value="ORUFI06G04540.1"/>
    <property type="gene ID" value="ORUFI06G04540"/>
</dbReference>
<name>A0A0E0PU11_ORYRU</name>
<evidence type="ECO:0000313" key="1">
    <source>
        <dbReference type="EnsemblPlants" id="ORUFI06G04540.1"/>
    </source>
</evidence>
<proteinExistence type="predicted"/>
<keyword evidence="2" id="KW-1185">Reference proteome</keyword>
<evidence type="ECO:0000313" key="2">
    <source>
        <dbReference type="Proteomes" id="UP000008022"/>
    </source>
</evidence>
<dbReference type="Proteomes" id="UP000008022">
    <property type="component" value="Unassembled WGS sequence"/>
</dbReference>